<gene>
    <name evidence="5" type="ORF">BKA03_001222</name>
</gene>
<proteinExistence type="predicted"/>
<dbReference type="CDD" id="cd00564">
    <property type="entry name" value="TMP_TenI"/>
    <property type="match status" value="1"/>
</dbReference>
<evidence type="ECO:0000313" key="5">
    <source>
        <dbReference type="EMBL" id="NYI41103.1"/>
    </source>
</evidence>
<dbReference type="InterPro" id="IPR022998">
    <property type="entry name" value="ThiamineP_synth_TenI"/>
</dbReference>
<comment type="pathway">
    <text evidence="2">Cofactor biosynthesis; thiamine diphosphate biosynthesis.</text>
</comment>
<protein>
    <submittedName>
        <fullName evidence="5">Thiamine-phosphate diphosphorylase</fullName>
    </submittedName>
</protein>
<reference evidence="5 6" key="1">
    <citation type="submission" date="2020-07" db="EMBL/GenBank/DDBJ databases">
        <title>Sequencing the genomes of 1000 actinobacteria strains.</title>
        <authorList>
            <person name="Klenk H.-P."/>
        </authorList>
    </citation>
    <scope>NUCLEOTIDE SEQUENCE [LARGE SCALE GENOMIC DNA]</scope>
    <source>
        <strain evidence="5 6">DSM 19970</strain>
    </source>
</reference>
<dbReference type="EMBL" id="JACBZO010000001">
    <property type="protein sequence ID" value="NYI41103.1"/>
    <property type="molecule type" value="Genomic_DNA"/>
</dbReference>
<keyword evidence="6" id="KW-1185">Reference proteome</keyword>
<sequence>MRTANAVGDRALLLVNDRVDAFLAARSAGAAVHGVHVGQGDMSPLQVRRIVGADAVIGLTAHTAAHIMDAHRLPESTVDYFGVGAIRPSATKPDHPRPLGVVGFRALASLTSLPCVAIGGITLADMPILRRAGAAGAAAVSAICGAPDPRANTEALIAAWDE</sequence>
<dbReference type="InterPro" id="IPR036206">
    <property type="entry name" value="ThiamineP_synth_sf"/>
</dbReference>
<evidence type="ECO:0000259" key="4">
    <source>
        <dbReference type="Pfam" id="PF02581"/>
    </source>
</evidence>
<dbReference type="GO" id="GO:0005737">
    <property type="term" value="C:cytoplasm"/>
    <property type="evidence" value="ECO:0007669"/>
    <property type="project" value="TreeGrafter"/>
</dbReference>
<keyword evidence="3" id="KW-0784">Thiamine biosynthesis</keyword>
<dbReference type="SUPFAM" id="SSF51391">
    <property type="entry name" value="Thiamin phosphate synthase"/>
    <property type="match status" value="1"/>
</dbReference>
<accession>A0A7Y9ZAP4</accession>
<dbReference type="InterPro" id="IPR013785">
    <property type="entry name" value="Aldolase_TIM"/>
</dbReference>
<comment type="function">
    <text evidence="1">Condenses 4-methyl-5-(beta-hydroxyethyl)thiazole monophosphate (THZ-P) and 2-methyl-4-amino-5-hydroxymethyl pyrimidine pyrophosphate (HMP-PP) to form thiamine monophosphate (TMP).</text>
</comment>
<feature type="domain" description="Thiamine phosphate synthase/TenI" evidence="4">
    <location>
        <begin position="10"/>
        <end position="143"/>
    </location>
</feature>
<dbReference type="PANTHER" id="PTHR20857:SF15">
    <property type="entry name" value="THIAMINE-PHOSPHATE SYNTHASE"/>
    <property type="match status" value="1"/>
</dbReference>
<dbReference type="Gene3D" id="3.20.20.70">
    <property type="entry name" value="Aldolase class I"/>
    <property type="match status" value="1"/>
</dbReference>
<dbReference type="GO" id="GO:0009228">
    <property type="term" value="P:thiamine biosynthetic process"/>
    <property type="evidence" value="ECO:0007669"/>
    <property type="project" value="UniProtKB-KW"/>
</dbReference>
<evidence type="ECO:0000256" key="2">
    <source>
        <dbReference type="ARBA" id="ARBA00004948"/>
    </source>
</evidence>
<evidence type="ECO:0000313" key="6">
    <source>
        <dbReference type="Proteomes" id="UP000547973"/>
    </source>
</evidence>
<evidence type="ECO:0000256" key="1">
    <source>
        <dbReference type="ARBA" id="ARBA00003814"/>
    </source>
</evidence>
<dbReference type="AlphaFoldDB" id="A0A7Y9ZAP4"/>
<dbReference type="PANTHER" id="PTHR20857">
    <property type="entry name" value="THIAMINE-PHOSPHATE PYROPHOSPHORYLASE"/>
    <property type="match status" value="1"/>
</dbReference>
<evidence type="ECO:0000256" key="3">
    <source>
        <dbReference type="ARBA" id="ARBA00022977"/>
    </source>
</evidence>
<dbReference type="Pfam" id="PF02581">
    <property type="entry name" value="TMP-TENI"/>
    <property type="match status" value="1"/>
</dbReference>
<comment type="caution">
    <text evidence="5">The sequence shown here is derived from an EMBL/GenBank/DDBJ whole genome shotgun (WGS) entry which is preliminary data.</text>
</comment>
<dbReference type="GO" id="GO:0004789">
    <property type="term" value="F:thiamine-phosphate diphosphorylase activity"/>
    <property type="evidence" value="ECO:0007669"/>
    <property type="project" value="TreeGrafter"/>
</dbReference>
<name>A0A7Y9ZAP4_9MICO</name>
<organism evidence="5 6">
    <name type="scientific">Demequina lutea</name>
    <dbReference type="NCBI Taxonomy" id="431489"/>
    <lineage>
        <taxon>Bacteria</taxon>
        <taxon>Bacillati</taxon>
        <taxon>Actinomycetota</taxon>
        <taxon>Actinomycetes</taxon>
        <taxon>Micrococcales</taxon>
        <taxon>Demequinaceae</taxon>
        <taxon>Demequina</taxon>
    </lineage>
</organism>
<dbReference type="Proteomes" id="UP000547973">
    <property type="component" value="Unassembled WGS sequence"/>
</dbReference>